<organism evidence="1 2">
    <name type="scientific">Lindgomyces ingoldianus</name>
    <dbReference type="NCBI Taxonomy" id="673940"/>
    <lineage>
        <taxon>Eukaryota</taxon>
        <taxon>Fungi</taxon>
        <taxon>Dikarya</taxon>
        <taxon>Ascomycota</taxon>
        <taxon>Pezizomycotina</taxon>
        <taxon>Dothideomycetes</taxon>
        <taxon>Pleosporomycetidae</taxon>
        <taxon>Pleosporales</taxon>
        <taxon>Lindgomycetaceae</taxon>
        <taxon>Lindgomyces</taxon>
    </lineage>
</organism>
<proteinExistence type="predicted"/>
<dbReference type="EMBL" id="MU003515">
    <property type="protein sequence ID" value="KAF2468424.1"/>
    <property type="molecule type" value="Genomic_DNA"/>
</dbReference>
<evidence type="ECO:0000313" key="1">
    <source>
        <dbReference type="EMBL" id="KAF2468424.1"/>
    </source>
</evidence>
<keyword evidence="2" id="KW-1185">Reference proteome</keyword>
<dbReference type="Proteomes" id="UP000799755">
    <property type="component" value="Unassembled WGS sequence"/>
</dbReference>
<name>A0ACB6QN26_9PLEO</name>
<reference evidence="1" key="1">
    <citation type="journal article" date="2020" name="Stud. Mycol.">
        <title>101 Dothideomycetes genomes: a test case for predicting lifestyles and emergence of pathogens.</title>
        <authorList>
            <person name="Haridas S."/>
            <person name="Albert R."/>
            <person name="Binder M."/>
            <person name="Bloem J."/>
            <person name="Labutti K."/>
            <person name="Salamov A."/>
            <person name="Andreopoulos B."/>
            <person name="Baker S."/>
            <person name="Barry K."/>
            <person name="Bills G."/>
            <person name="Bluhm B."/>
            <person name="Cannon C."/>
            <person name="Castanera R."/>
            <person name="Culley D."/>
            <person name="Daum C."/>
            <person name="Ezra D."/>
            <person name="Gonzalez J."/>
            <person name="Henrissat B."/>
            <person name="Kuo A."/>
            <person name="Liang C."/>
            <person name="Lipzen A."/>
            <person name="Lutzoni F."/>
            <person name="Magnuson J."/>
            <person name="Mondo S."/>
            <person name="Nolan M."/>
            <person name="Ohm R."/>
            <person name="Pangilinan J."/>
            <person name="Park H.-J."/>
            <person name="Ramirez L."/>
            <person name="Alfaro M."/>
            <person name="Sun H."/>
            <person name="Tritt A."/>
            <person name="Yoshinaga Y."/>
            <person name="Zwiers L.-H."/>
            <person name="Turgeon B."/>
            <person name="Goodwin S."/>
            <person name="Spatafora J."/>
            <person name="Crous P."/>
            <person name="Grigoriev I."/>
        </authorList>
    </citation>
    <scope>NUCLEOTIDE SEQUENCE</scope>
    <source>
        <strain evidence="1">ATCC 200398</strain>
    </source>
</reference>
<accession>A0ACB6QN26</accession>
<gene>
    <name evidence="1" type="ORF">BDR25DRAFT_372913</name>
</gene>
<evidence type="ECO:0000313" key="2">
    <source>
        <dbReference type="Proteomes" id="UP000799755"/>
    </source>
</evidence>
<protein>
    <submittedName>
        <fullName evidence="1">Uncharacterized protein</fullName>
    </submittedName>
</protein>
<comment type="caution">
    <text evidence="1">The sequence shown here is derived from an EMBL/GenBank/DDBJ whole genome shotgun (WGS) entry which is preliminary data.</text>
</comment>
<sequence length="184" mass="20580">MGFVALPALIPDIAAVYDVYFEAFRYTSILSALFSLATASDLTSSGSEFRKAHIAHTLSYCETGSVMGMTLWDVYVHPNNWKKEGVAWLEEKEKVRAERLPSPLWEARERCHLITVYPSYQKRGVGTKLTEGGIQIVQETGLPIYLESSKEGIHMCEKLGFQIEDCEVSLMVWVPEGKGSALLD</sequence>